<dbReference type="PANTHER" id="PTHR30349:SF64">
    <property type="entry name" value="PROPHAGE INTEGRASE INTD-RELATED"/>
    <property type="match status" value="1"/>
</dbReference>
<keyword evidence="3" id="KW-0233">DNA recombination</keyword>
<comment type="caution">
    <text evidence="5">The sequence shown here is derived from an EMBL/GenBank/DDBJ whole genome shotgun (WGS) entry which is preliminary data.</text>
</comment>
<dbReference type="InterPro" id="IPR050090">
    <property type="entry name" value="Tyrosine_recombinase_XerCD"/>
</dbReference>
<dbReference type="Gene3D" id="1.10.443.10">
    <property type="entry name" value="Intergrase catalytic core"/>
    <property type="match status" value="1"/>
</dbReference>
<evidence type="ECO:0000256" key="2">
    <source>
        <dbReference type="ARBA" id="ARBA00023125"/>
    </source>
</evidence>
<dbReference type="PROSITE" id="PS51898">
    <property type="entry name" value="TYR_RECOMBINASE"/>
    <property type="match status" value="1"/>
</dbReference>
<sequence length="408" mass="47167">MFKYSKNGISVFIVLDRRRMKKSGLFPVKIEVVYRRMQKYYPTGQDVSEEEWERFPGGADAVSVEMIEDAFYRVRTEVDALVRNGNFSFPVLESRLGRSGRRTVDRMLSVMMEQFRDEDKVNSFYRYRSTLKSVVRFAGTDIPLENITVEWLKRCEKFWLDEGKSQTTVSIYMKTLKAVMKQALDDGLISSGMFPYGYRKYVIRSGAGRKLALSKSSIKKIIQYRGDARLEKFRDMWLFSYLCNGINFKDMLYLKYSNVVGEEIWYVRSKTRYSASGGKQIKAAFTPEMRMIVARWGNVYDGNRDTYLFRYASASDDAFDVAAKVRKVVAQCNRALARIAHEIGIPRFTTYSARHSFATVLKWNGADISYISESLGHSNLVITENYLTGAAYQDRLEKAHLLIELDSK</sequence>
<dbReference type="PANTHER" id="PTHR30349">
    <property type="entry name" value="PHAGE INTEGRASE-RELATED"/>
    <property type="match status" value="1"/>
</dbReference>
<gene>
    <name evidence="5" type="ORF">IAC06_00795</name>
</gene>
<dbReference type="Gene3D" id="1.10.150.130">
    <property type="match status" value="1"/>
</dbReference>
<evidence type="ECO:0000313" key="6">
    <source>
        <dbReference type="Proteomes" id="UP000823661"/>
    </source>
</evidence>
<dbReference type="GO" id="GO:0003677">
    <property type="term" value="F:DNA binding"/>
    <property type="evidence" value="ECO:0007669"/>
    <property type="project" value="UniProtKB-KW"/>
</dbReference>
<dbReference type="InterPro" id="IPR002104">
    <property type="entry name" value="Integrase_catalytic"/>
</dbReference>
<organism evidence="5 6">
    <name type="scientific">Candidatus Cryptobacteroides intestinavium</name>
    <dbReference type="NCBI Taxonomy" id="2840766"/>
    <lineage>
        <taxon>Bacteria</taxon>
        <taxon>Pseudomonadati</taxon>
        <taxon>Bacteroidota</taxon>
        <taxon>Bacteroidia</taxon>
        <taxon>Bacteroidales</taxon>
        <taxon>Candidatus Cryptobacteroides</taxon>
    </lineage>
</organism>
<reference evidence="5" key="1">
    <citation type="submission" date="2020-10" db="EMBL/GenBank/DDBJ databases">
        <authorList>
            <person name="Gilroy R."/>
        </authorList>
    </citation>
    <scope>NUCLEOTIDE SEQUENCE</scope>
    <source>
        <strain evidence="5">B1-20833</strain>
    </source>
</reference>
<dbReference type="InterPro" id="IPR010998">
    <property type="entry name" value="Integrase_recombinase_N"/>
</dbReference>
<protein>
    <submittedName>
        <fullName evidence="5">Site-specific integrase</fullName>
    </submittedName>
</protein>
<dbReference type="InterPro" id="IPR025269">
    <property type="entry name" value="SAM-like_dom"/>
</dbReference>
<comment type="similarity">
    <text evidence="1">Belongs to the 'phage' integrase family.</text>
</comment>
<evidence type="ECO:0000256" key="3">
    <source>
        <dbReference type="ARBA" id="ARBA00023172"/>
    </source>
</evidence>
<reference evidence="5" key="2">
    <citation type="journal article" date="2021" name="PeerJ">
        <title>Extensive microbial diversity within the chicken gut microbiome revealed by metagenomics and culture.</title>
        <authorList>
            <person name="Gilroy R."/>
            <person name="Ravi A."/>
            <person name="Getino M."/>
            <person name="Pursley I."/>
            <person name="Horton D.L."/>
            <person name="Alikhan N.F."/>
            <person name="Baker D."/>
            <person name="Gharbi K."/>
            <person name="Hall N."/>
            <person name="Watson M."/>
            <person name="Adriaenssens E.M."/>
            <person name="Foster-Nyarko E."/>
            <person name="Jarju S."/>
            <person name="Secka A."/>
            <person name="Antonio M."/>
            <person name="Oren A."/>
            <person name="Chaudhuri R.R."/>
            <person name="La Ragione R."/>
            <person name="Hildebrand F."/>
            <person name="Pallen M.J."/>
        </authorList>
    </citation>
    <scope>NUCLEOTIDE SEQUENCE</scope>
    <source>
        <strain evidence="5">B1-20833</strain>
    </source>
</reference>
<evidence type="ECO:0000313" key="5">
    <source>
        <dbReference type="EMBL" id="MBO8451407.1"/>
    </source>
</evidence>
<dbReference type="AlphaFoldDB" id="A0A9D9EP08"/>
<proteinExistence type="inferred from homology"/>
<dbReference type="SUPFAM" id="SSF56349">
    <property type="entry name" value="DNA breaking-rejoining enzymes"/>
    <property type="match status" value="1"/>
</dbReference>
<evidence type="ECO:0000259" key="4">
    <source>
        <dbReference type="PROSITE" id="PS51898"/>
    </source>
</evidence>
<keyword evidence="2" id="KW-0238">DNA-binding</keyword>
<dbReference type="Pfam" id="PF00589">
    <property type="entry name" value="Phage_integrase"/>
    <property type="match status" value="1"/>
</dbReference>
<dbReference type="InterPro" id="IPR013762">
    <property type="entry name" value="Integrase-like_cat_sf"/>
</dbReference>
<dbReference type="GO" id="GO:0006310">
    <property type="term" value="P:DNA recombination"/>
    <property type="evidence" value="ECO:0007669"/>
    <property type="project" value="UniProtKB-KW"/>
</dbReference>
<dbReference type="EMBL" id="JADIMI010000009">
    <property type="protein sequence ID" value="MBO8451407.1"/>
    <property type="molecule type" value="Genomic_DNA"/>
</dbReference>
<accession>A0A9D9EP08</accession>
<dbReference type="Proteomes" id="UP000823661">
    <property type="component" value="Unassembled WGS sequence"/>
</dbReference>
<feature type="domain" description="Tyr recombinase" evidence="4">
    <location>
        <begin position="208"/>
        <end position="401"/>
    </location>
</feature>
<dbReference type="InterPro" id="IPR011010">
    <property type="entry name" value="DNA_brk_join_enz"/>
</dbReference>
<name>A0A9D9EP08_9BACT</name>
<dbReference type="Pfam" id="PF13102">
    <property type="entry name" value="Phage_int_SAM_5"/>
    <property type="match status" value="1"/>
</dbReference>
<evidence type="ECO:0000256" key="1">
    <source>
        <dbReference type="ARBA" id="ARBA00008857"/>
    </source>
</evidence>
<dbReference type="GO" id="GO:0015074">
    <property type="term" value="P:DNA integration"/>
    <property type="evidence" value="ECO:0007669"/>
    <property type="project" value="InterPro"/>
</dbReference>